<accession>A0A0P1AA37</accession>
<dbReference type="RefSeq" id="XP_024573450.1">
    <property type="nucleotide sequence ID" value="XM_024722367.1"/>
</dbReference>
<dbReference type="Proteomes" id="UP000054928">
    <property type="component" value="Unassembled WGS sequence"/>
</dbReference>
<dbReference type="InterPro" id="IPR023393">
    <property type="entry name" value="START-like_dom_sf"/>
</dbReference>
<evidence type="ECO:0000256" key="1">
    <source>
        <dbReference type="SAM" id="MobiDB-lite"/>
    </source>
</evidence>
<organism evidence="2 3">
    <name type="scientific">Plasmopara halstedii</name>
    <name type="common">Downy mildew of sunflower</name>
    <dbReference type="NCBI Taxonomy" id="4781"/>
    <lineage>
        <taxon>Eukaryota</taxon>
        <taxon>Sar</taxon>
        <taxon>Stramenopiles</taxon>
        <taxon>Oomycota</taxon>
        <taxon>Peronosporomycetes</taxon>
        <taxon>Peronosporales</taxon>
        <taxon>Peronosporaceae</taxon>
        <taxon>Plasmopara</taxon>
    </lineage>
</organism>
<dbReference type="AlphaFoldDB" id="A0A0P1AA37"/>
<keyword evidence="3" id="KW-1185">Reference proteome</keyword>
<dbReference type="InterPro" id="IPR052727">
    <property type="entry name" value="Rab4/Rab5_effector"/>
</dbReference>
<dbReference type="EMBL" id="CCYD01000261">
    <property type="protein sequence ID" value="CEG37081.1"/>
    <property type="molecule type" value="Genomic_DNA"/>
</dbReference>
<dbReference type="OrthoDB" id="57932at2759"/>
<evidence type="ECO:0000313" key="2">
    <source>
        <dbReference type="EMBL" id="CEG37081.1"/>
    </source>
</evidence>
<dbReference type="PANTHER" id="PTHR13510:SF44">
    <property type="entry name" value="RABENOSYN-5"/>
    <property type="match status" value="1"/>
</dbReference>
<feature type="region of interest" description="Disordered" evidence="1">
    <location>
        <begin position="96"/>
        <end position="131"/>
    </location>
</feature>
<protein>
    <submittedName>
        <fullName evidence="2">START-like domain</fullName>
    </submittedName>
</protein>
<sequence length="443" mass="49571">MVLKDLCEVIPDHVVLTKEHERDLTDTADRIVAETLHSYETFIASNRQFDSRVWKHVKSREKVHVYRTHCSHSKKLENLIEKQPCRPKLLSNDTIEQQQREAQAAGRPHAYTPDDEDEEPEKHQDTSGRQVTASQALLSHTLIESSSDCGSFSVFPTESVVGKIKPPRVPLVAAIGIIDGSVEDVAFGALAHTNETWFERNAYVKNDGFDSRKVLASFQKPSKEDPFRFVGIKWATCGIAAFVSRRDVLFLESSGIALDWDGERVYYNLAHSVVLDDCPTLPTRYHVVRLNLSICYIMRQIADTQIEVYARGFADMGGNLPAVIGMNVFSQGVVDVVGIVEASYLKKLAWQISHRCSSKASKDQLSNCGVCGRSIVRFGNLLCMGGACAICKQMTCQKCSVQKKLLSNDDIYVEKKLTFCLSCVIDARQMSAWDVALQQLENM</sequence>
<name>A0A0P1AA37_PLAHL</name>
<dbReference type="GeneID" id="36399597"/>
<dbReference type="OMA" id="AYVKNDG"/>
<feature type="compositionally biased region" description="Low complexity" evidence="1">
    <location>
        <begin position="96"/>
        <end position="105"/>
    </location>
</feature>
<proteinExistence type="predicted"/>
<reference evidence="3" key="1">
    <citation type="submission" date="2014-09" db="EMBL/GenBank/DDBJ databases">
        <authorList>
            <person name="Sharma Rahul"/>
            <person name="Thines Marco"/>
        </authorList>
    </citation>
    <scope>NUCLEOTIDE SEQUENCE [LARGE SCALE GENOMIC DNA]</scope>
</reference>
<dbReference type="PANTHER" id="PTHR13510">
    <property type="entry name" value="FYVE-FINGER-CONTAINING RAB5 EFFECTOR PROTEIN RABENOSYN-5-RELATED"/>
    <property type="match status" value="1"/>
</dbReference>
<evidence type="ECO:0000313" key="3">
    <source>
        <dbReference type="Proteomes" id="UP000054928"/>
    </source>
</evidence>
<dbReference type="Gene3D" id="3.30.530.20">
    <property type="match status" value="1"/>
</dbReference>